<dbReference type="GO" id="GO:0008013">
    <property type="term" value="F:beta-catenin binding"/>
    <property type="evidence" value="ECO:0007669"/>
    <property type="project" value="TreeGrafter"/>
</dbReference>
<dbReference type="Pfam" id="PF13573">
    <property type="entry name" value="SprB"/>
    <property type="match status" value="2"/>
</dbReference>
<evidence type="ECO:0000256" key="1">
    <source>
        <dbReference type="ARBA" id="ARBA00004167"/>
    </source>
</evidence>
<dbReference type="InterPro" id="IPR008964">
    <property type="entry name" value="Invasin/intimin_cell_adhesion"/>
</dbReference>
<dbReference type="InterPro" id="IPR005046">
    <property type="entry name" value="DUF285"/>
</dbReference>
<dbReference type="GO" id="GO:0007156">
    <property type="term" value="P:homophilic cell adhesion via plasma membrane adhesion molecules"/>
    <property type="evidence" value="ECO:0007669"/>
    <property type="project" value="InterPro"/>
</dbReference>
<dbReference type="InterPro" id="IPR015919">
    <property type="entry name" value="Cadherin-like_sf"/>
</dbReference>
<sequence length="2110" mass="227947">MKNFLPILFCLLSLLAFKAQGQNEFITTWQTTDTEITIPTTGSGYNYDISWINLDNSGVGDGSASGITGDYTITGLTNDETYEIVISGTFPRIYFNGGVEKDKILTVKQWGIIQWSSMERAFQGCTNFNITATDAPDLSTVTSMRSMFQSCTSLDADLSSWDVSNVEDFLATFSSTQNYSQDLTSWVVSSATNMALMFSNSNFNGSLFGWDVSGVTNFSSMFSASSFNNSSIVSWTTTSATKMDYMFSANTTFNQDISGWNTSLVENMSHMFNNASSFNQSLNSWNVSNVTDMSRMFAFATSFNGDISSWNTTKVTDLSGIFYGATNFNQSIAYNSGTNAWNTSNVTDLSNTFHDATAFNQDISGWDVSKVTSFSSTFEDATSFNQDISGWDVSSVTSMNYTFNGASSFDQNLGSWDISNLFGSNGMYRAFYGSALSTENYDNTLNGWTDGSITPPGYINMYVYGLTYCDASGRDILQNTYNWNFSGDQQSCTPTAISLTSNSIDENNAIGTQIGELVATDSDAGENFTFTFVAGAGDTDNASFTIDKGAISQRSFLRAGEVFDFQTQSSYSVRIQVEDKDGNTYQQQLSITINDVAEINPATAFITTWETTSPSESITIPTNSSETYNYAVDWGDGNIESGLTGDASHTYANAGTYTVSISGDFPRIYFRKIQDGVEDKIFTIQQWGDIEWTSMHEAFQGCSNLNITASDSPNLSNVTDMSSMFVFCFSLDADIGDWDVSNVENMNNLFFRAESFNADISGWDVSNVTDMSSMFSSAEIFNQNIGSWQVGNVVDMNSMFSRAHSFNQNIEGWDVRQVTDMSFMFLDAFAFNQPLNAWEVMNVTDMRSMFKKDDFFASESSSFNQPLNSWDVSQVSDMNSMFSGAAVFDQNIDNWQVQNVTDMSQMFYKASAFNQDISTWDFSNVTNMDQMFQSATSFDQAIGSWVITNVVSMDDMLVGSGLSIANYDATLQDWASQTVQSDVIFGANFLNYCTAETARNTLINTYNWTISDDGLQCPSQSAPFITTWQTDDTEITIPTTGTGYNYDITWTNLTNPGVGDGSATNQAGNYTVTGLSNGDTYQLEINGDFPRILFNENSQVLKIQSIEQWGDIQWTSMSRAFSGCSNLVSNATDNPDLSGVSNFSQMFKGCTNFTGDLSGWNTGNATFMSEMFRGCANFNSDLSGWDVTNVTDMSSLFYGAESFNGDVSNWNVSNVNNMYAIFLNASIFNQDISNWDVSNVQDFGSAFNFAENFNQDLSGWNTSSATNMSGMFRRAFDFDQDLSAWDIRNVTDLSQVFENSSMSVDNYDLTIQGWATQSVQSGVTLGADGLAYCNSEDARNSLINSPNNWTIIGDVKDCTGVNSIPTDISLSSSTIDEGNSVGDLVGLFTTTDADAGDTHSYSLVAGAGDTDNVSFSITDDQLKAAEAFDFETKSSYSIRVQTDDGNGSTFDKEFSITINDVVEKQDQTITFEALADKEYGDASFSLTASSDSELAVSFEVVEGPVSLTGNEVTITGVGTATIRATQGGNDGFNPAEPVDQSFAITKAGLTVIAEDKVMSYGEALPALTYEITGFVYNDDENDLSTPVEINTTADQNSNAGPYAINVSGATAANYDVSFEAGSLTIEKAAQEITFDALSDVDIDQSTEVSLSATASSDLAVSFEVVSGPATLDGTTLSLSGTGTVTVRASQEGNDNYQAAEPVSQSFDVFSTAKENQSITFEALPEKTFGDESFELSATASSGLTLNYSSSDETVATIEGAMVTIVGAGTTIITASQAGNEEYNPAPAISQTLVVNKADQEITIEAISNKVIEAADFEVVASTTSGLALSYVVLSGPATLNGNIVTLSGEVGTVEIEVSQAGNENYLAASATISFEVVDNPCEGFGATATALQNVSCNGDASGSFEVNTSNGTAPFTYTLGNENQDNGLFENMTAGSYEIIVTDTNGCSATATVEISEAEALQVTAETTDSNSIFGNGSISLTVIGGTGNYSYDWSTGATTADLTDLGIGEYTVTITDEAGCSIEDSYTIGGVTANSDAFELNIYPNPVINQITISHGEKVNQISLMDAKGKIILEQKAIGRETELEMTGLPAGIYFIRLDDGNMKRIIKE</sequence>
<dbReference type="GO" id="GO:0044331">
    <property type="term" value="P:cell-cell adhesion mediated by cadherin"/>
    <property type="evidence" value="ECO:0007669"/>
    <property type="project" value="TreeGrafter"/>
</dbReference>
<dbReference type="PANTHER" id="PTHR24027">
    <property type="entry name" value="CADHERIN-23"/>
    <property type="match status" value="1"/>
</dbReference>
<dbReference type="InterPro" id="IPR041286">
    <property type="entry name" value="MBG_2"/>
</dbReference>
<dbReference type="PRINTS" id="PR00205">
    <property type="entry name" value="CADHERIN"/>
</dbReference>
<dbReference type="NCBIfam" id="TIGR04183">
    <property type="entry name" value="Por_Secre_tail"/>
    <property type="match status" value="1"/>
</dbReference>
<dbReference type="InterPro" id="IPR025667">
    <property type="entry name" value="SprB_repeat"/>
</dbReference>
<dbReference type="Pfam" id="PF03382">
    <property type="entry name" value="DUF285"/>
    <property type="match status" value="5"/>
</dbReference>
<organism evidence="11 12">
    <name type="scientific">Marivirga salinarum</name>
    <dbReference type="NCBI Taxonomy" id="3059078"/>
    <lineage>
        <taxon>Bacteria</taxon>
        <taxon>Pseudomonadati</taxon>
        <taxon>Bacteroidota</taxon>
        <taxon>Cytophagia</taxon>
        <taxon>Cytophagales</taxon>
        <taxon>Marivirgaceae</taxon>
        <taxon>Marivirga</taxon>
    </lineage>
</organism>
<evidence type="ECO:0000256" key="5">
    <source>
        <dbReference type="ARBA" id="ARBA00022837"/>
    </source>
</evidence>
<feature type="chain" id="PRO_5041239936" evidence="8">
    <location>
        <begin position="22"/>
        <end position="2110"/>
    </location>
</feature>
<dbReference type="CDD" id="cd00146">
    <property type="entry name" value="PKD"/>
    <property type="match status" value="1"/>
</dbReference>
<evidence type="ECO:0000256" key="3">
    <source>
        <dbReference type="ARBA" id="ARBA00022729"/>
    </source>
</evidence>
<dbReference type="Gene3D" id="2.60.40.1080">
    <property type="match status" value="1"/>
</dbReference>
<evidence type="ECO:0000256" key="2">
    <source>
        <dbReference type="ARBA" id="ARBA00022692"/>
    </source>
</evidence>
<dbReference type="SUPFAM" id="SSF141571">
    <property type="entry name" value="Pentapeptide repeat-like"/>
    <property type="match status" value="1"/>
</dbReference>
<dbReference type="PROSITE" id="PS50268">
    <property type="entry name" value="CADHERIN_2"/>
    <property type="match status" value="2"/>
</dbReference>
<evidence type="ECO:0000256" key="7">
    <source>
        <dbReference type="ARBA" id="ARBA00023136"/>
    </source>
</evidence>
<dbReference type="SMART" id="SM00112">
    <property type="entry name" value="CA"/>
    <property type="match status" value="2"/>
</dbReference>
<feature type="domain" description="Cadherin" evidence="10">
    <location>
        <begin position="496"/>
        <end position="603"/>
    </location>
</feature>
<evidence type="ECO:0000313" key="12">
    <source>
        <dbReference type="Proteomes" id="UP001230496"/>
    </source>
</evidence>
<evidence type="ECO:0000259" key="9">
    <source>
        <dbReference type="PROSITE" id="PS50093"/>
    </source>
</evidence>
<keyword evidence="2" id="KW-0812">Transmembrane</keyword>
<accession>A0AA51N9B5</accession>
<proteinExistence type="predicted"/>
<keyword evidence="5" id="KW-0106">Calcium</keyword>
<dbReference type="KEGG" id="msaa:QYS49_35610"/>
<dbReference type="GO" id="GO:0034332">
    <property type="term" value="P:adherens junction organization"/>
    <property type="evidence" value="ECO:0007669"/>
    <property type="project" value="TreeGrafter"/>
</dbReference>
<dbReference type="InterPro" id="IPR035986">
    <property type="entry name" value="PKD_dom_sf"/>
</dbReference>
<dbReference type="GO" id="GO:0005509">
    <property type="term" value="F:calcium ion binding"/>
    <property type="evidence" value="ECO:0007669"/>
    <property type="project" value="InterPro"/>
</dbReference>
<keyword evidence="12" id="KW-1185">Reference proteome</keyword>
<dbReference type="SUPFAM" id="SSF49299">
    <property type="entry name" value="PKD domain"/>
    <property type="match status" value="1"/>
</dbReference>
<dbReference type="GO" id="GO:0000902">
    <property type="term" value="P:cell morphogenesis"/>
    <property type="evidence" value="ECO:0007669"/>
    <property type="project" value="TreeGrafter"/>
</dbReference>
<dbReference type="GO" id="GO:0016342">
    <property type="term" value="C:catenin complex"/>
    <property type="evidence" value="ECO:0007669"/>
    <property type="project" value="TreeGrafter"/>
</dbReference>
<dbReference type="Pfam" id="PF18676">
    <property type="entry name" value="MBG_2"/>
    <property type="match status" value="1"/>
</dbReference>
<reference evidence="11 12" key="1">
    <citation type="submission" date="2023-08" db="EMBL/GenBank/DDBJ databases">
        <title>Comparative genomics and taxonomic characterization of three novel marine species of genus Marivirga.</title>
        <authorList>
            <person name="Muhammad N."/>
            <person name="Kim S.-G."/>
        </authorList>
    </citation>
    <scope>NUCLEOTIDE SEQUENCE [LARGE SCALE GENOMIC DNA]</scope>
    <source>
        <strain evidence="11 12">BDSF4-3</strain>
    </source>
</reference>
<dbReference type="Gene3D" id="2.60.40.740">
    <property type="match status" value="1"/>
</dbReference>
<comment type="subcellular location">
    <subcellularLocation>
        <location evidence="1">Membrane</location>
        <topology evidence="1">Single-pass membrane protein</topology>
    </subcellularLocation>
</comment>
<dbReference type="EMBL" id="CP129971">
    <property type="protein sequence ID" value="WMN10670.1"/>
    <property type="molecule type" value="Genomic_DNA"/>
</dbReference>
<feature type="domain" description="PKD" evidence="9">
    <location>
        <begin position="622"/>
        <end position="662"/>
    </location>
</feature>
<evidence type="ECO:0000259" key="10">
    <source>
        <dbReference type="PROSITE" id="PS50268"/>
    </source>
</evidence>
<gene>
    <name evidence="11" type="ORF">QYS49_35610</name>
</gene>
<dbReference type="RefSeq" id="WP_308347047.1">
    <property type="nucleotide sequence ID" value="NZ_CP129971.1"/>
</dbReference>
<evidence type="ECO:0000256" key="6">
    <source>
        <dbReference type="ARBA" id="ARBA00022989"/>
    </source>
</evidence>
<dbReference type="Gene3D" id="2.60.40.10">
    <property type="entry name" value="Immunoglobulins"/>
    <property type="match status" value="1"/>
</dbReference>
<dbReference type="Pfam" id="PF00028">
    <property type="entry name" value="Cadherin"/>
    <property type="match status" value="1"/>
</dbReference>
<dbReference type="InterPro" id="IPR002126">
    <property type="entry name" value="Cadherin-like_dom"/>
</dbReference>
<dbReference type="InterPro" id="IPR000601">
    <property type="entry name" value="PKD_dom"/>
</dbReference>
<dbReference type="Gene3D" id="2.60.40.60">
    <property type="entry name" value="Cadherins"/>
    <property type="match status" value="2"/>
</dbReference>
<dbReference type="CDD" id="cd11304">
    <property type="entry name" value="Cadherin_repeat"/>
    <property type="match status" value="2"/>
</dbReference>
<dbReference type="PANTHER" id="PTHR24027:SF422">
    <property type="entry name" value="CADHERIN DOMAIN-CONTAINING PROTEIN"/>
    <property type="match status" value="1"/>
</dbReference>
<dbReference type="SUPFAM" id="SSF49373">
    <property type="entry name" value="Invasin/intimin cell-adhesion fragments"/>
    <property type="match status" value="1"/>
</dbReference>
<dbReference type="GO" id="GO:0005912">
    <property type="term" value="C:adherens junction"/>
    <property type="evidence" value="ECO:0007669"/>
    <property type="project" value="TreeGrafter"/>
</dbReference>
<dbReference type="InterPro" id="IPR039808">
    <property type="entry name" value="Cadherin"/>
</dbReference>
<dbReference type="InterPro" id="IPR026444">
    <property type="entry name" value="Secre_tail"/>
</dbReference>
<keyword evidence="7" id="KW-0472">Membrane</keyword>
<evidence type="ECO:0000256" key="8">
    <source>
        <dbReference type="SAM" id="SignalP"/>
    </source>
</evidence>
<evidence type="ECO:0000313" key="11">
    <source>
        <dbReference type="EMBL" id="WMN10670.1"/>
    </source>
</evidence>
<dbReference type="GO" id="GO:0016477">
    <property type="term" value="P:cell migration"/>
    <property type="evidence" value="ECO:0007669"/>
    <property type="project" value="TreeGrafter"/>
</dbReference>
<dbReference type="Pfam" id="PF18962">
    <property type="entry name" value="Por_Secre_tail"/>
    <property type="match status" value="1"/>
</dbReference>
<dbReference type="InterPro" id="IPR013783">
    <property type="entry name" value="Ig-like_fold"/>
</dbReference>
<dbReference type="GO" id="GO:0045296">
    <property type="term" value="F:cadherin binding"/>
    <property type="evidence" value="ECO:0007669"/>
    <property type="project" value="TreeGrafter"/>
</dbReference>
<dbReference type="GO" id="GO:0016339">
    <property type="term" value="P:calcium-dependent cell-cell adhesion via plasma membrane cell adhesion molecules"/>
    <property type="evidence" value="ECO:0007669"/>
    <property type="project" value="TreeGrafter"/>
</dbReference>
<dbReference type="SUPFAM" id="SSF49313">
    <property type="entry name" value="Cadherin-like"/>
    <property type="match status" value="2"/>
</dbReference>
<feature type="domain" description="Cadherin" evidence="10">
    <location>
        <begin position="1367"/>
        <end position="1471"/>
    </location>
</feature>
<keyword evidence="6" id="KW-1133">Transmembrane helix</keyword>
<protein>
    <submittedName>
        <fullName evidence="11">BspA family leucine-rich repeat surface protein</fullName>
    </submittedName>
</protein>
<dbReference type="Proteomes" id="UP001230496">
    <property type="component" value="Chromosome"/>
</dbReference>
<keyword evidence="3 8" id="KW-0732">Signal</keyword>
<dbReference type="PROSITE" id="PS50093">
    <property type="entry name" value="PKD"/>
    <property type="match status" value="1"/>
</dbReference>
<name>A0AA51N9B5_9BACT</name>
<keyword evidence="4" id="KW-0677">Repeat</keyword>
<evidence type="ECO:0000256" key="4">
    <source>
        <dbReference type="ARBA" id="ARBA00022737"/>
    </source>
</evidence>
<feature type="signal peptide" evidence="8">
    <location>
        <begin position="1"/>
        <end position="21"/>
    </location>
</feature>
<dbReference type="Gene3D" id="3.30.160.710">
    <property type="match status" value="1"/>
</dbReference>
<dbReference type="GO" id="GO:0007043">
    <property type="term" value="P:cell-cell junction assembly"/>
    <property type="evidence" value="ECO:0007669"/>
    <property type="project" value="TreeGrafter"/>
</dbReference>
<dbReference type="InterPro" id="IPR011889">
    <property type="entry name" value="Liste_lipo_26"/>
</dbReference>
<dbReference type="NCBIfam" id="TIGR02167">
    <property type="entry name" value="Liste_lipo_26"/>
    <property type="match status" value="11"/>
</dbReference>